<proteinExistence type="predicted"/>
<feature type="transmembrane region" description="Helical" evidence="1">
    <location>
        <begin position="142"/>
        <end position="163"/>
    </location>
</feature>
<gene>
    <name evidence="2" type="ORF">BON30_12885</name>
</gene>
<dbReference type="EMBL" id="MPIN01000003">
    <property type="protein sequence ID" value="OJH39969.1"/>
    <property type="molecule type" value="Genomic_DNA"/>
</dbReference>
<evidence type="ECO:0000313" key="2">
    <source>
        <dbReference type="EMBL" id="OJH39969.1"/>
    </source>
</evidence>
<organism evidence="2 3">
    <name type="scientific">Cystobacter ferrugineus</name>
    <dbReference type="NCBI Taxonomy" id="83449"/>
    <lineage>
        <taxon>Bacteria</taxon>
        <taxon>Pseudomonadati</taxon>
        <taxon>Myxococcota</taxon>
        <taxon>Myxococcia</taxon>
        <taxon>Myxococcales</taxon>
        <taxon>Cystobacterineae</taxon>
        <taxon>Archangiaceae</taxon>
        <taxon>Cystobacter</taxon>
    </lineage>
</organism>
<keyword evidence="1" id="KW-0812">Transmembrane</keyword>
<keyword evidence="3" id="KW-1185">Reference proteome</keyword>
<protein>
    <submittedName>
        <fullName evidence="2">Uncharacterized protein</fullName>
    </submittedName>
</protein>
<feature type="transmembrane region" description="Helical" evidence="1">
    <location>
        <begin position="30"/>
        <end position="51"/>
    </location>
</feature>
<keyword evidence="1" id="KW-1133">Transmembrane helix</keyword>
<feature type="transmembrane region" description="Helical" evidence="1">
    <location>
        <begin position="63"/>
        <end position="84"/>
    </location>
</feature>
<reference evidence="2 3" key="2">
    <citation type="submission" date="2016-12" db="EMBL/GenBank/DDBJ databases">
        <title>Draft Genome Sequence of Cystobacter ferrugineus Strain Cbfe23.</title>
        <authorList>
            <person name="Akbar S."/>
            <person name="Dowd S.E."/>
            <person name="Stevens D.C."/>
        </authorList>
    </citation>
    <scope>NUCLEOTIDE SEQUENCE [LARGE SCALE GENOMIC DNA]</scope>
    <source>
        <strain evidence="2 3">Cbfe23</strain>
    </source>
</reference>
<dbReference type="AlphaFoldDB" id="A0A1L9BCL4"/>
<keyword evidence="1" id="KW-0472">Membrane</keyword>
<accession>A0A1L9BCL4</accession>
<comment type="caution">
    <text evidence="2">The sequence shown here is derived from an EMBL/GenBank/DDBJ whole genome shotgun (WGS) entry which is preliminary data.</text>
</comment>
<name>A0A1L9BCL4_9BACT</name>
<dbReference type="Proteomes" id="UP000182229">
    <property type="component" value="Unassembled WGS sequence"/>
</dbReference>
<evidence type="ECO:0000256" key="1">
    <source>
        <dbReference type="SAM" id="Phobius"/>
    </source>
</evidence>
<dbReference type="STRING" id="83449.BON30_12885"/>
<evidence type="ECO:0000313" key="3">
    <source>
        <dbReference type="Proteomes" id="UP000182229"/>
    </source>
</evidence>
<sequence length="164" mass="17812">MSLSEPPVNALLQPTLTEASPPRALLSERATFFTSFFGGPWAALYVMAANFRRLGRLDRAMPALAVAALLGVVALMVSFVTIVRPELTAEWIPSDVRSTVMVRRSNNLLGMLAWGVCYLPMRAHFRAADMSDLGYARPWGTVVPALLVAMLVHGAVVGLAVFLR</sequence>
<reference evidence="3" key="1">
    <citation type="submission" date="2016-11" db="EMBL/GenBank/DDBJ databases">
        <authorList>
            <person name="Shukria A."/>
            <person name="Stevens D.C."/>
        </authorList>
    </citation>
    <scope>NUCLEOTIDE SEQUENCE [LARGE SCALE GENOMIC DNA]</scope>
    <source>
        <strain evidence="3">Cbfe23</strain>
    </source>
</reference>